<name>A0A5N7C277_PETAA</name>
<feature type="signal peptide" evidence="1">
    <location>
        <begin position="1"/>
        <end position="19"/>
    </location>
</feature>
<accession>A0A5N7C277</accession>
<dbReference type="Proteomes" id="UP000326877">
    <property type="component" value="Unassembled WGS sequence"/>
</dbReference>
<organism evidence="2">
    <name type="scientific">Petromyces alliaceus</name>
    <name type="common">Aspergillus alliaceus</name>
    <dbReference type="NCBI Taxonomy" id="209559"/>
    <lineage>
        <taxon>Eukaryota</taxon>
        <taxon>Fungi</taxon>
        <taxon>Dikarya</taxon>
        <taxon>Ascomycota</taxon>
        <taxon>Pezizomycotina</taxon>
        <taxon>Eurotiomycetes</taxon>
        <taxon>Eurotiomycetidae</taxon>
        <taxon>Eurotiales</taxon>
        <taxon>Aspergillaceae</taxon>
        <taxon>Aspergillus</taxon>
        <taxon>Aspergillus subgen. Circumdati</taxon>
    </lineage>
</organism>
<sequence>MALRLPWVILLLVFEDLAADLRKQKLIKDLRNLLFVSRNTRERVEPFLYEEFHLEGDYDGPPGSDPRNAVDSTSPLLCRTLLTRPELGKYVKNISMEQSQVTPMDLKYWDYEYCSSEEELESPFRPAELDAARAFLETNFRPDEAKDHWLQAIKDPNDVGQAAMQATFLQLPYLEELSLTIDMGYEGNWNEDSLEDPEDILESILSGTQKIKKLVFDHYRNVCAPTIFDGNNLKRILDHHVSETVEDLSITLSLSDPKDWRFPQEYARHTGVFGSMTHFTELRTLSIQLELLLGEPWANPRHLKDVLPNQLQSLTCFSLHSYSRHDDDGRIWKRESCVPEFQLLANAAHDEFTFPSLYEVDLVVYRNDDFNKYSGVTDSSGTFKEEGLADSRIAFSWY</sequence>
<dbReference type="AlphaFoldDB" id="A0A5N7C277"/>
<proteinExistence type="predicted"/>
<dbReference type="EMBL" id="ML735282">
    <property type="protein sequence ID" value="KAE8388191.1"/>
    <property type="molecule type" value="Genomic_DNA"/>
</dbReference>
<evidence type="ECO:0000313" key="2">
    <source>
        <dbReference type="EMBL" id="KAE8388191.1"/>
    </source>
</evidence>
<gene>
    <name evidence="2" type="ORF">BDV23DRAFT_185677</name>
</gene>
<evidence type="ECO:0008006" key="3">
    <source>
        <dbReference type="Google" id="ProtNLM"/>
    </source>
</evidence>
<keyword evidence="1" id="KW-0732">Signal</keyword>
<protein>
    <recommendedName>
        <fullName evidence="3">F-box domain-containing protein</fullName>
    </recommendedName>
</protein>
<evidence type="ECO:0000256" key="1">
    <source>
        <dbReference type="SAM" id="SignalP"/>
    </source>
</evidence>
<reference evidence="2" key="1">
    <citation type="submission" date="2019-04" db="EMBL/GenBank/DDBJ databases">
        <title>Friends and foes A comparative genomics studyof 23 Aspergillus species from section Flavi.</title>
        <authorList>
            <consortium name="DOE Joint Genome Institute"/>
            <person name="Kjaerbolling I."/>
            <person name="Vesth T."/>
            <person name="Frisvad J.C."/>
            <person name="Nybo J.L."/>
            <person name="Theobald S."/>
            <person name="Kildgaard S."/>
            <person name="Isbrandt T."/>
            <person name="Kuo A."/>
            <person name="Sato A."/>
            <person name="Lyhne E.K."/>
            <person name="Kogle M.E."/>
            <person name="Wiebenga A."/>
            <person name="Kun R.S."/>
            <person name="Lubbers R.J."/>
            <person name="Makela M.R."/>
            <person name="Barry K."/>
            <person name="Chovatia M."/>
            <person name="Clum A."/>
            <person name="Daum C."/>
            <person name="Haridas S."/>
            <person name="He G."/>
            <person name="LaButti K."/>
            <person name="Lipzen A."/>
            <person name="Mondo S."/>
            <person name="Riley R."/>
            <person name="Salamov A."/>
            <person name="Simmons B.A."/>
            <person name="Magnuson J.K."/>
            <person name="Henrissat B."/>
            <person name="Mortensen U.H."/>
            <person name="Larsen T.O."/>
            <person name="Devries R.P."/>
            <person name="Grigoriev I.V."/>
            <person name="Machida M."/>
            <person name="Baker S.E."/>
            <person name="Andersen M.R."/>
        </authorList>
    </citation>
    <scope>NUCLEOTIDE SEQUENCE [LARGE SCALE GENOMIC DNA]</scope>
    <source>
        <strain evidence="2">IBT 14317</strain>
    </source>
</reference>
<feature type="chain" id="PRO_5024870759" description="F-box domain-containing protein" evidence="1">
    <location>
        <begin position="20"/>
        <end position="398"/>
    </location>
</feature>
<dbReference type="OrthoDB" id="4475110at2759"/>